<dbReference type="GO" id="GO:0005635">
    <property type="term" value="C:nuclear envelope"/>
    <property type="evidence" value="ECO:0007669"/>
    <property type="project" value="TreeGrafter"/>
</dbReference>
<dbReference type="AlphaFoldDB" id="A0AAW2IAW8"/>
<dbReference type="Gene3D" id="2.60.120.260">
    <property type="entry name" value="Galactose-binding domain-like"/>
    <property type="match status" value="1"/>
</dbReference>
<evidence type="ECO:0000313" key="7">
    <source>
        <dbReference type="EMBL" id="KAL0279302.1"/>
    </source>
</evidence>
<sequence>MIPDYLLRSKCKSVTCASTTMTDKSLSVILNRMPVLDNPNNLDKTFKVIDGKIEIKKTDSRQHVNIIYILAIICLLVVPTIFYFKGLNFPAKLFTEESSVSRRLALLPSRIFYIDELITNRMHRVLDSIGLYKKFLMNYVEGNGKRKARRMKKRNDVSYNDIRDFVASHYISVKQRERQADLGGGNFIEEQCRIHKALPRFADFYVSSLNGTNEDIDIDSLSDYASYVKGARILSTSNVEPYVEYKVLIRFLDTIFGIKYLKIDDMLICRYIPVLCKYFTAGPSSILQTWKEPGECWSFKGSRGRVQIELSDRIHITGVTLEHIPRPLASPANIHSAPRTFSIIGIDDLDDYSFTSRIDLGTYEYQLIDQNVQTFLFTKDDSMLPFKIIEINIESNHGNEDYTCVYKLRVHGHP</sequence>
<reference evidence="7" key="1">
    <citation type="journal article" date="2024" name="Gigascience">
        <title>Chromosome-level genome of the poultry shaft louse Menopon gallinae provides insight into the host-switching and adaptive evolution of parasitic lice.</title>
        <authorList>
            <person name="Xu Y."/>
            <person name="Ma L."/>
            <person name="Liu S."/>
            <person name="Liang Y."/>
            <person name="Liu Q."/>
            <person name="He Z."/>
            <person name="Tian L."/>
            <person name="Duan Y."/>
            <person name="Cai W."/>
            <person name="Li H."/>
            <person name="Song F."/>
        </authorList>
    </citation>
    <scope>NUCLEOTIDE SEQUENCE</scope>
    <source>
        <strain evidence="7">Cailab_2023a</strain>
    </source>
</reference>
<evidence type="ECO:0000256" key="1">
    <source>
        <dbReference type="ARBA" id="ARBA00004370"/>
    </source>
</evidence>
<dbReference type="PANTHER" id="PTHR12911">
    <property type="entry name" value="SAD1/UNC-84-LIKE PROTEIN-RELATED"/>
    <property type="match status" value="1"/>
</dbReference>
<comment type="caution">
    <text evidence="7">The sequence shown here is derived from an EMBL/GenBank/DDBJ whole genome shotgun (WGS) entry which is preliminary data.</text>
</comment>
<keyword evidence="2 5" id="KW-0812">Transmembrane</keyword>
<dbReference type="EMBL" id="JARGDH010000001">
    <property type="protein sequence ID" value="KAL0279302.1"/>
    <property type="molecule type" value="Genomic_DNA"/>
</dbReference>
<protein>
    <recommendedName>
        <fullName evidence="6">SUN domain-containing protein</fullName>
    </recommendedName>
</protein>
<dbReference type="GO" id="GO:0016020">
    <property type="term" value="C:membrane"/>
    <property type="evidence" value="ECO:0007669"/>
    <property type="project" value="UniProtKB-SubCell"/>
</dbReference>
<dbReference type="PROSITE" id="PS51469">
    <property type="entry name" value="SUN"/>
    <property type="match status" value="1"/>
</dbReference>
<accession>A0AAW2IAW8</accession>
<gene>
    <name evidence="7" type="ORF">PYX00_000895</name>
</gene>
<feature type="transmembrane region" description="Helical" evidence="5">
    <location>
        <begin position="66"/>
        <end position="84"/>
    </location>
</feature>
<dbReference type="GO" id="GO:0043495">
    <property type="term" value="F:protein-membrane adaptor activity"/>
    <property type="evidence" value="ECO:0007669"/>
    <property type="project" value="TreeGrafter"/>
</dbReference>
<keyword evidence="4 5" id="KW-0472">Membrane</keyword>
<feature type="domain" description="SUN" evidence="6">
    <location>
        <begin position="230"/>
        <end position="414"/>
    </location>
</feature>
<comment type="subcellular location">
    <subcellularLocation>
        <location evidence="1">Membrane</location>
    </subcellularLocation>
</comment>
<dbReference type="InterPro" id="IPR012919">
    <property type="entry name" value="SUN_dom"/>
</dbReference>
<evidence type="ECO:0000256" key="3">
    <source>
        <dbReference type="ARBA" id="ARBA00022989"/>
    </source>
</evidence>
<evidence type="ECO:0000259" key="6">
    <source>
        <dbReference type="PROSITE" id="PS51469"/>
    </source>
</evidence>
<evidence type="ECO:0000256" key="2">
    <source>
        <dbReference type="ARBA" id="ARBA00022692"/>
    </source>
</evidence>
<name>A0AAW2IAW8_9NEOP</name>
<proteinExistence type="predicted"/>
<evidence type="ECO:0000256" key="5">
    <source>
        <dbReference type="SAM" id="Phobius"/>
    </source>
</evidence>
<organism evidence="7">
    <name type="scientific">Menopon gallinae</name>
    <name type="common">poultry shaft louse</name>
    <dbReference type="NCBI Taxonomy" id="328185"/>
    <lineage>
        <taxon>Eukaryota</taxon>
        <taxon>Metazoa</taxon>
        <taxon>Ecdysozoa</taxon>
        <taxon>Arthropoda</taxon>
        <taxon>Hexapoda</taxon>
        <taxon>Insecta</taxon>
        <taxon>Pterygota</taxon>
        <taxon>Neoptera</taxon>
        <taxon>Paraneoptera</taxon>
        <taxon>Psocodea</taxon>
        <taxon>Troctomorpha</taxon>
        <taxon>Phthiraptera</taxon>
        <taxon>Amblycera</taxon>
        <taxon>Menoponidae</taxon>
        <taxon>Menopon</taxon>
    </lineage>
</organism>
<dbReference type="InterPro" id="IPR045119">
    <property type="entry name" value="SUN1-5"/>
</dbReference>
<keyword evidence="3 5" id="KW-1133">Transmembrane helix</keyword>
<dbReference type="Pfam" id="PF07738">
    <property type="entry name" value="Sad1_UNC"/>
    <property type="match status" value="1"/>
</dbReference>
<evidence type="ECO:0000256" key="4">
    <source>
        <dbReference type="ARBA" id="ARBA00023136"/>
    </source>
</evidence>
<dbReference type="PANTHER" id="PTHR12911:SF8">
    <property type="entry name" value="KLAROID PROTEIN-RELATED"/>
    <property type="match status" value="1"/>
</dbReference>